<keyword evidence="3" id="KW-1185">Reference proteome</keyword>
<organism evidence="2 3">
    <name type="scientific">Antrodiella citrinella</name>
    <dbReference type="NCBI Taxonomy" id="2447956"/>
    <lineage>
        <taxon>Eukaryota</taxon>
        <taxon>Fungi</taxon>
        <taxon>Dikarya</taxon>
        <taxon>Basidiomycota</taxon>
        <taxon>Agaricomycotina</taxon>
        <taxon>Agaricomycetes</taxon>
        <taxon>Polyporales</taxon>
        <taxon>Steccherinaceae</taxon>
        <taxon>Antrodiella</taxon>
    </lineage>
</organism>
<protein>
    <submittedName>
        <fullName evidence="2">Uncharacterized protein</fullName>
    </submittedName>
</protein>
<evidence type="ECO:0000256" key="1">
    <source>
        <dbReference type="SAM" id="MobiDB-lite"/>
    </source>
</evidence>
<feature type="region of interest" description="Disordered" evidence="1">
    <location>
        <begin position="115"/>
        <end position="151"/>
    </location>
</feature>
<sequence>MDVTQAILYPQPPPTSNNLDAHQRARLVRSTRKLGALLGTTPHLLDLQVDVEAYFPPTYIPDTPQSVYHTKRARRHASVFSVFPHMRTTPTTTDDELSSASSSIYASASSSKNSSVTSFALDTDTTPRTSLDSTESHAHSMTSIKSKVRKTDTMRPRPLILRLNAIPVAPSDPRLPLSPLPQTPPTRSTSLKTDFDFIDAEPPMTPMTPTIPTPSELRRRKMAKLTRTLGENVPPELVFSSRHHQPAQSQSQLRVETPRRRRAGSKSVDENARGVRPSSQIWVTGMQGWRGEWNRKDIREVQQGLRNLKSR</sequence>
<dbReference type="AlphaFoldDB" id="A0A4S4MX25"/>
<evidence type="ECO:0000313" key="2">
    <source>
        <dbReference type="EMBL" id="THH27970.1"/>
    </source>
</evidence>
<gene>
    <name evidence="2" type="ORF">EUX98_g6230</name>
</gene>
<reference evidence="2 3" key="1">
    <citation type="submission" date="2019-02" db="EMBL/GenBank/DDBJ databases">
        <title>Genome sequencing of the rare red list fungi Antrodiella citrinella (Flaviporus citrinellus).</title>
        <authorList>
            <person name="Buettner E."/>
            <person name="Kellner H."/>
        </authorList>
    </citation>
    <scope>NUCLEOTIDE SEQUENCE [LARGE SCALE GENOMIC DNA]</scope>
    <source>
        <strain evidence="2 3">DSM 108506</strain>
    </source>
</reference>
<feature type="region of interest" description="Disordered" evidence="1">
    <location>
        <begin position="169"/>
        <end position="191"/>
    </location>
</feature>
<accession>A0A4S4MX25</accession>
<dbReference type="EMBL" id="SGPM01000212">
    <property type="protein sequence ID" value="THH27970.1"/>
    <property type="molecule type" value="Genomic_DNA"/>
</dbReference>
<evidence type="ECO:0000313" key="3">
    <source>
        <dbReference type="Proteomes" id="UP000308730"/>
    </source>
</evidence>
<comment type="caution">
    <text evidence="2">The sequence shown here is derived from an EMBL/GenBank/DDBJ whole genome shotgun (WGS) entry which is preliminary data.</text>
</comment>
<proteinExistence type="predicted"/>
<feature type="region of interest" description="Disordered" evidence="1">
    <location>
        <begin position="238"/>
        <end position="279"/>
    </location>
</feature>
<dbReference type="OrthoDB" id="3215907at2759"/>
<feature type="compositionally biased region" description="Polar residues" evidence="1">
    <location>
        <begin position="123"/>
        <end position="145"/>
    </location>
</feature>
<name>A0A4S4MX25_9APHY</name>
<dbReference type="Proteomes" id="UP000308730">
    <property type="component" value="Unassembled WGS sequence"/>
</dbReference>